<keyword evidence="3" id="KW-0677">Repeat</keyword>
<accession>A0A8T2N2P2</accession>
<dbReference type="PROSITE" id="PS51120">
    <property type="entry name" value="LDLRB"/>
    <property type="match status" value="1"/>
</dbReference>
<dbReference type="SMART" id="SM00135">
    <property type="entry name" value="LY"/>
    <property type="match status" value="2"/>
</dbReference>
<keyword evidence="1" id="KW-0245">EGF-like domain</keyword>
<dbReference type="AlphaFoldDB" id="A0A8T2N2P2"/>
<evidence type="ECO:0000313" key="8">
    <source>
        <dbReference type="Proteomes" id="UP000824540"/>
    </source>
</evidence>
<keyword evidence="8" id="KW-1185">Reference proteome</keyword>
<keyword evidence="5" id="KW-0325">Glycoprotein</keyword>
<comment type="caution">
    <text evidence="7">The sequence shown here is derived from an EMBL/GenBank/DDBJ whole genome shotgun (WGS) entry which is preliminary data.</text>
</comment>
<dbReference type="PANTHER" id="PTHR46513">
    <property type="entry name" value="VITELLOGENIN RECEPTOR-LIKE PROTEIN-RELATED-RELATED"/>
    <property type="match status" value="1"/>
</dbReference>
<evidence type="ECO:0000313" key="7">
    <source>
        <dbReference type="EMBL" id="KAG9334403.1"/>
    </source>
</evidence>
<sequence length="253" mass="27416">MATGSSVGLRPDYGEEVGVSLSSRVSRPLLAWSGCGDQGALADRREAFSSLFMVGRAESAVVVSGLEDAAAVDFLFSEGLIFWTDVSEEAIKQTHYNQSSNAVKEATLGNGQTVVVSGLDSPDGLACDWLGRKLYWTDSETNRIEVANLDGTFRKVLFWQDLDQPRAIALNPAHRSPRVRRTHPSLGNSFHGSVRRPYLYRSPSPAQIGAPQCESAVSLSLFLGRTPLPASASDVLIVLVRAFAHVTWKAHQS</sequence>
<protein>
    <submittedName>
        <fullName evidence="7">Uncharacterized protein</fullName>
    </submittedName>
</protein>
<keyword evidence="4" id="KW-1015">Disulfide bond</keyword>
<evidence type="ECO:0000256" key="4">
    <source>
        <dbReference type="ARBA" id="ARBA00023157"/>
    </source>
</evidence>
<dbReference type="InterPro" id="IPR000033">
    <property type="entry name" value="LDLR_classB_rpt"/>
</dbReference>
<dbReference type="InterPro" id="IPR050778">
    <property type="entry name" value="Cueball_EGF_LRP_Nidogen"/>
</dbReference>
<gene>
    <name evidence="7" type="ORF">JZ751_008153</name>
</gene>
<organism evidence="7 8">
    <name type="scientific">Albula glossodonta</name>
    <name type="common">roundjaw bonefish</name>
    <dbReference type="NCBI Taxonomy" id="121402"/>
    <lineage>
        <taxon>Eukaryota</taxon>
        <taxon>Metazoa</taxon>
        <taxon>Chordata</taxon>
        <taxon>Craniata</taxon>
        <taxon>Vertebrata</taxon>
        <taxon>Euteleostomi</taxon>
        <taxon>Actinopterygii</taxon>
        <taxon>Neopterygii</taxon>
        <taxon>Teleostei</taxon>
        <taxon>Albuliformes</taxon>
        <taxon>Albulidae</taxon>
        <taxon>Albula</taxon>
    </lineage>
</organism>
<dbReference type="Proteomes" id="UP000824540">
    <property type="component" value="Unassembled WGS sequence"/>
</dbReference>
<dbReference type="SUPFAM" id="SSF63825">
    <property type="entry name" value="YWTD domain"/>
    <property type="match status" value="1"/>
</dbReference>
<evidence type="ECO:0000256" key="3">
    <source>
        <dbReference type="ARBA" id="ARBA00022737"/>
    </source>
</evidence>
<dbReference type="Gene3D" id="2.120.10.30">
    <property type="entry name" value="TolB, C-terminal domain"/>
    <property type="match status" value="1"/>
</dbReference>
<feature type="repeat" description="LDL-receptor class B" evidence="6">
    <location>
        <begin position="132"/>
        <end position="174"/>
    </location>
</feature>
<dbReference type="OrthoDB" id="72419at2759"/>
<keyword evidence="2" id="KW-0732">Signal</keyword>
<evidence type="ECO:0000256" key="6">
    <source>
        <dbReference type="PROSITE-ProRule" id="PRU00461"/>
    </source>
</evidence>
<dbReference type="InterPro" id="IPR011042">
    <property type="entry name" value="6-blade_b-propeller_TolB-like"/>
</dbReference>
<dbReference type="PANTHER" id="PTHR46513:SF41">
    <property type="entry name" value="LOW-DENSITY LIPOPROTEIN RECEPTOR-RELATED PROTEIN"/>
    <property type="match status" value="1"/>
</dbReference>
<evidence type="ECO:0000256" key="5">
    <source>
        <dbReference type="ARBA" id="ARBA00023180"/>
    </source>
</evidence>
<dbReference type="Pfam" id="PF00058">
    <property type="entry name" value="Ldl_recept_b"/>
    <property type="match status" value="1"/>
</dbReference>
<dbReference type="FunFam" id="2.120.10.30:FF:000241">
    <property type="entry name" value="Low-density lipoprotein receptor-related protein 6"/>
    <property type="match status" value="1"/>
</dbReference>
<evidence type="ECO:0000256" key="1">
    <source>
        <dbReference type="ARBA" id="ARBA00022536"/>
    </source>
</evidence>
<name>A0A8T2N2P2_9TELE</name>
<proteinExistence type="predicted"/>
<evidence type="ECO:0000256" key="2">
    <source>
        <dbReference type="ARBA" id="ARBA00022729"/>
    </source>
</evidence>
<reference evidence="7" key="1">
    <citation type="thesis" date="2021" institute="BYU ScholarsArchive" country="Provo, UT, USA">
        <title>Applications of and Algorithms for Genome Assembly and Genomic Analyses with an Emphasis on Marine Teleosts.</title>
        <authorList>
            <person name="Pickett B.D."/>
        </authorList>
    </citation>
    <scope>NUCLEOTIDE SEQUENCE</scope>
    <source>
        <strain evidence="7">HI-2016</strain>
    </source>
</reference>
<dbReference type="EMBL" id="JAFBMS010000151">
    <property type="protein sequence ID" value="KAG9334403.1"/>
    <property type="molecule type" value="Genomic_DNA"/>
</dbReference>